<evidence type="ECO:0000259" key="8">
    <source>
        <dbReference type="Pfam" id="PF04118"/>
    </source>
</evidence>
<dbReference type="InterPro" id="IPR040314">
    <property type="entry name" value="DOP1"/>
</dbReference>
<evidence type="ECO:0000256" key="2">
    <source>
        <dbReference type="ARBA" id="ARBA00022448"/>
    </source>
</evidence>
<feature type="region of interest" description="Disordered" evidence="7">
    <location>
        <begin position="620"/>
        <end position="646"/>
    </location>
</feature>
<feature type="region of interest" description="Disordered" evidence="7">
    <location>
        <begin position="2483"/>
        <end position="2522"/>
    </location>
</feature>
<evidence type="ECO:0000313" key="13">
    <source>
        <dbReference type="Proteomes" id="UP000002279"/>
    </source>
</evidence>
<dbReference type="GO" id="GO:0005802">
    <property type="term" value="C:trans-Golgi network"/>
    <property type="evidence" value="ECO:0000318"/>
    <property type="project" value="GO_Central"/>
</dbReference>
<proteinExistence type="inferred from homology"/>
<evidence type="ECO:0000256" key="7">
    <source>
        <dbReference type="SAM" id="MobiDB-lite"/>
    </source>
</evidence>
<feature type="region of interest" description="Disordered" evidence="7">
    <location>
        <begin position="566"/>
        <end position="600"/>
    </location>
</feature>
<accession>A0A6I8MXN0</accession>
<feature type="compositionally biased region" description="Basic and acidic residues" evidence="7">
    <location>
        <begin position="1139"/>
        <end position="1149"/>
    </location>
</feature>
<feature type="compositionally biased region" description="Polar residues" evidence="7">
    <location>
        <begin position="2566"/>
        <end position="2581"/>
    </location>
</feature>
<reference evidence="12" key="2">
    <citation type="submission" date="2025-09" db="UniProtKB">
        <authorList>
            <consortium name="Ensembl"/>
        </authorList>
    </citation>
    <scope>IDENTIFICATION</scope>
    <source>
        <strain evidence="12">Glennie</strain>
    </source>
</reference>
<feature type="compositionally biased region" description="Basic and acidic residues" evidence="7">
    <location>
        <begin position="711"/>
        <end position="720"/>
    </location>
</feature>
<reference evidence="12" key="1">
    <citation type="submission" date="2025-08" db="UniProtKB">
        <authorList>
            <consortium name="Ensembl"/>
        </authorList>
    </citation>
    <scope>IDENTIFICATION</scope>
    <source>
        <strain evidence="12">Glennie</strain>
    </source>
</reference>
<dbReference type="GO" id="GO:0000139">
    <property type="term" value="C:Golgi membrane"/>
    <property type="evidence" value="ECO:0007669"/>
    <property type="project" value="UniProtKB-SubCell"/>
</dbReference>
<keyword evidence="13" id="KW-1185">Reference proteome</keyword>
<evidence type="ECO:0000256" key="1">
    <source>
        <dbReference type="ARBA" id="ARBA00004395"/>
    </source>
</evidence>
<comment type="similarity">
    <text evidence="6">Belongs to the DOP1 family.</text>
</comment>
<feature type="region of interest" description="Disordered" evidence="7">
    <location>
        <begin position="1230"/>
        <end position="1329"/>
    </location>
</feature>
<feature type="domain" description="DOP1-like TPR" evidence="11">
    <location>
        <begin position="1369"/>
        <end position="1743"/>
    </location>
</feature>
<dbReference type="PANTHER" id="PTHR14042:SF22">
    <property type="entry name" value="PROTEIN DOPEY-1"/>
    <property type="match status" value="1"/>
</dbReference>
<feature type="domain" description="DOP1-like middle TPR" evidence="9">
    <location>
        <begin position="319"/>
        <end position="462"/>
    </location>
</feature>
<dbReference type="FunCoup" id="A0A6I8MXN0">
    <property type="interactions" value="1508"/>
</dbReference>
<dbReference type="OMA" id="LHHGCNF"/>
<dbReference type="GO" id="GO:0005829">
    <property type="term" value="C:cytosol"/>
    <property type="evidence" value="ECO:0007669"/>
    <property type="project" value="GOC"/>
</dbReference>
<comment type="subcellular location">
    <subcellularLocation>
        <location evidence="1">Golgi apparatus membrane</location>
        <topology evidence="1">Peripheral membrane protein</topology>
    </subcellularLocation>
</comment>
<evidence type="ECO:0000259" key="9">
    <source>
        <dbReference type="Pfam" id="PF24597"/>
    </source>
</evidence>
<feature type="compositionally biased region" description="Polar residues" evidence="7">
    <location>
        <begin position="1114"/>
        <end position="1126"/>
    </location>
</feature>
<feature type="compositionally biased region" description="Low complexity" evidence="7">
    <location>
        <begin position="625"/>
        <end position="646"/>
    </location>
</feature>
<dbReference type="Pfam" id="PF04118">
    <property type="entry name" value="Dopey_N"/>
    <property type="match status" value="1"/>
</dbReference>
<evidence type="ECO:0000259" key="11">
    <source>
        <dbReference type="Pfam" id="PF24601"/>
    </source>
</evidence>
<evidence type="ECO:0000256" key="6">
    <source>
        <dbReference type="ARBA" id="ARBA00046326"/>
    </source>
</evidence>
<evidence type="ECO:0000256" key="4">
    <source>
        <dbReference type="ARBA" id="ARBA00023034"/>
    </source>
</evidence>
<feature type="region of interest" description="Disordered" evidence="7">
    <location>
        <begin position="2544"/>
        <end position="2581"/>
    </location>
</feature>
<evidence type="ECO:0000256" key="5">
    <source>
        <dbReference type="ARBA" id="ARBA00023136"/>
    </source>
</evidence>
<dbReference type="InParanoid" id="A0A6I8MXN0"/>
<feature type="region of interest" description="Disordered" evidence="7">
    <location>
        <begin position="703"/>
        <end position="737"/>
    </location>
</feature>
<evidence type="ECO:0000313" key="12">
    <source>
        <dbReference type="Ensembl" id="ENSOANP00000033468.1"/>
    </source>
</evidence>
<evidence type="ECO:0000259" key="10">
    <source>
        <dbReference type="Pfam" id="PF24598"/>
    </source>
</evidence>
<dbReference type="Bgee" id="ENSOANG00000001279">
    <property type="expression patterns" value="Expressed in testis and 8 other cell types or tissues"/>
</dbReference>
<keyword evidence="4" id="KW-0333">Golgi apparatus</keyword>
<dbReference type="Pfam" id="PF24597">
    <property type="entry name" value="TPR_DOP1_M"/>
    <property type="match status" value="1"/>
</dbReference>
<feature type="region of interest" description="Disordered" evidence="7">
    <location>
        <begin position="1114"/>
        <end position="1154"/>
    </location>
</feature>
<dbReference type="GO" id="GO:0005768">
    <property type="term" value="C:endosome"/>
    <property type="evidence" value="ECO:0000318"/>
    <property type="project" value="GO_Central"/>
</dbReference>
<feature type="compositionally biased region" description="Basic and acidic residues" evidence="7">
    <location>
        <begin position="1278"/>
        <end position="1297"/>
    </location>
</feature>
<name>A0A6I8MXN0_ORNAN</name>
<evidence type="ECO:0000256" key="3">
    <source>
        <dbReference type="ARBA" id="ARBA00022927"/>
    </source>
</evidence>
<dbReference type="GO" id="GO:0006895">
    <property type="term" value="P:Golgi to endosome transport"/>
    <property type="evidence" value="ECO:0007669"/>
    <property type="project" value="InterPro"/>
</dbReference>
<dbReference type="GO" id="GO:0015031">
    <property type="term" value="P:protein transport"/>
    <property type="evidence" value="ECO:0007669"/>
    <property type="project" value="UniProtKB-KW"/>
</dbReference>
<protein>
    <submittedName>
        <fullName evidence="12">DOP1 leucine zipper like protein A</fullName>
    </submittedName>
</protein>
<dbReference type="GeneTree" id="ENSGT00390000016421"/>
<dbReference type="InterPro" id="IPR056459">
    <property type="entry name" value="TPR_DOP1"/>
</dbReference>
<keyword evidence="5" id="KW-0472">Membrane</keyword>
<dbReference type="Ensembl" id="ENSOANT00000069160.1">
    <property type="protein sequence ID" value="ENSOANP00000033468.1"/>
    <property type="gene ID" value="ENSOANG00000001279.5"/>
</dbReference>
<organism evidence="12 13">
    <name type="scientific">Ornithorhynchus anatinus</name>
    <name type="common">Duckbill platypus</name>
    <dbReference type="NCBI Taxonomy" id="9258"/>
    <lineage>
        <taxon>Eukaryota</taxon>
        <taxon>Metazoa</taxon>
        <taxon>Chordata</taxon>
        <taxon>Craniata</taxon>
        <taxon>Vertebrata</taxon>
        <taxon>Euteleostomi</taxon>
        <taxon>Mammalia</taxon>
        <taxon>Monotremata</taxon>
        <taxon>Ornithorhynchidae</taxon>
        <taxon>Ornithorhynchus</taxon>
    </lineage>
</organism>
<dbReference type="InterPro" id="IPR056457">
    <property type="entry name" value="DOP1_C"/>
</dbReference>
<feature type="compositionally biased region" description="Basic and acidic residues" evidence="7">
    <location>
        <begin position="1311"/>
        <end position="1325"/>
    </location>
</feature>
<sequence>MNTEELELLSDSKYRNYVAAVDKALKNFEYSSEWADLISALGKLNKVLQNNAKYQVVPKKLTIGKRLAQCLHPALPGGVHRKALETYEIIFKIIGPKRLAKDLFLYSSGLFPLLANAAMSVKPTLLSLYEIYYLPLGKTLKPGLQGLLTGILPGLEEGSEYYERTNTLLEKVATAVDQSAFYSALWGSLLTSPAVRLPGITYVLSHLNRKLSMEDQLYIIGSDIELMVEAVRTSVLDSSVLVQRSTLDLILFCFPFHMSQATRPDMIRILSAALHVVLRRDMSLNRRLYAWLLGFDNNGAIIGPRSTRHSNPEEHASYYFATFSKEMLVQAMVGILQVNGFGEESTLMQDLKPFRILISLLDKPELGPVILEDVLIEVFRTLYTQCKAELDLQVEPPFSKDHAQLSSKLRENKKTAELIKTANLLFNSFEPYYMWDYIARWFEECCRRTLHARLQNGLGDGSEPSELPLTNFCLLVDFLLDIVSLPTRSMRVLCQETYIEIQTEHLPQLLLRMISALTSHLQTLHLSELTDSLRLCSKILSKVQPPLLSAGPDGIAHFPRGQTSSLKEWEDKKAPPVSPENPNDVFEDGDNPPSSRSSESGFTEFVQYQADKADDIDRVVNENQGPSGVPVGSTSSEAETASTGGSEETIIRLPSSVTQGTATQSGKTGQKTAMQYCLAYFQQFLTRLINLYIIQCNSSPQPLATELSGELPREHKETTKWDINSQGDVKGRTPNKPPTPKEYLSAFIAACQLFLECSSFPVYIAEGNHSSELQPEKTDIECEQVQPPLWLQTLMNACSQASDFSVQSVAISLVMDLVGLTQSVAVVTGENVNSLEPAQPLSPNQGRVAVVIRPPLTQGNLRYTAEKTEFFKHVALTLWEQLGERTPQHHQKSVELFYQLHNLVPSSSICEDVISQQLTHRDKKIRMEAHAKFAVLWHLTRDLHINKSSSFARSFDRSLFIMLDSLNSLDGSTCSVGQAWLNQVLQRHDIARVLEPLLLLLLHPKTQRVSVQRVQAERYWNKSPCYPEEENDKHFVPNFACPDAFSHMPAGQGQLIAPQGTSEKQLVMDEMENFSLTVNPLSDRLSLLSTSSETIPMGVADFDLPDQQIEILQSSDSGCSQTSGGDNLSLEADPENADPDDRPRSPKEDSPDEIIQQVVSDLICRVVSGLEKEPEPVTQPGPSDAPSSKFNALDPAEEVAPSEDRTTGSSQSSLLGQGCSQFLSVSAEAGLEGPTSGISRNSSSPCISAPQPPVRDPGTRSVETKARQRSHSSIQFGCREKPAEKVPEKQTIVKESGKQPGAKPKVKLARKKDEDKKKGPNEKPKPTNVFFSDGLDLENWYSCGEGEISEIESDVGSPGTRKSPHFNIHPLYQHVLLYLQLYDSSRTLYAFSAVKAILKTNPIAFVNAISTTSVNNAYTPQLSLLQNLLARHRISVMGKDFYSHIPVDSNHNFRSSMYIEILISLCLYYMRSHYPTHVKVTPQDLIGNRNMQMMSIEILSLLFSELAKVIESSAKGFPSFISDMLSKCKVQKVILHCLLSSIFSSQKWHSEKMAGKNLVALEEGFSEDSLINFSEDEFDNGSTLQSQLLKVLQRLIVLEHRVMTGPEENEPGFEFVITDLEHINPQQPMTSLQYLHAQPITCQGMFLCAVIRALHQHCACKMHPQWIGLITSTLPYMGKVLQRVVVSVTLQLCRNLDNLIQQYKYETGLSDNRPLWMASIIPPDMMLTLLEGITTIIHYCLLDPATQYHQLLVNVDQKHLFEARSGILSILHLIMSSVTLLWSILHQADSSEKATVAAAASVTTVNLGSTKNLRQQILELLGPISMNHGVHFMAAVAFVWNERRPSKTANRTKVIPTASEEQLLLVELVRSISVMRTETVIQTVKEVLKQPPAIAKDKKHLSLEVCMLQFFFAYIQRIPVPNLMDSWASLLVLLKDSIQLNLPAPGQFLLLGVLNEFIMKNPSLENKKDQRDLQDVTHKIVDAIGGIAGSSLEQTTWLRRNLEVKPSPKIMVDGTSLESDVEDMLSPAMETSNITPSVYSVHALTLLSEVLAHLLDMVFYSDEKERVIPLLVNIMHYVVPYLRNHSAHNGPSYRACAQLLGSLSGYQYTRRAWKKEAFDLFMDSSFFQMDASCVNHWRAIMDNLMTHDKTTFRDLMTRVAVAQSSSLNLFANRDVELEQRAMLLKRLAFAIFSSEIDQYQKYLPDIQERLVESLRLPQVPTLHSQVFLFFRVLLLRMSPQHLTSLWPTMITELVQVFLLMEQELTADEDISRTAGPSVAGLETTYTGGNGFSTSYNSQRWLNLYLSACKFLDLALALPSENLPQFQMYRWAFIPEASDDSGLEVRRQGTHQREFKPYVVRLAKLLRKRTKKTPEEESAGKALGWEPGHLLLTIYTVRSIEQLLPFFNALSQVFNSKVTSRCLGHSGSPALYPSAFPAKDIKPENQKMFSSKARQKIEETVEKDFLEGVIKTVFPSGGRSLASEPGLGLAAAGPPEETLPHLTRTHPRLQPHFPSSSSTIGDQDWERQSSRFLILEEKVLSGKSHLNPRLVGGGPPSHTTGHLEHSLLSQQGPASSQTERRS</sequence>
<gene>
    <name evidence="12" type="primary">DOP1A</name>
</gene>
<dbReference type="InterPro" id="IPR007249">
    <property type="entry name" value="DOP1_N"/>
</dbReference>
<feature type="domain" description="DOP1-like C-terminal" evidence="10">
    <location>
        <begin position="1910"/>
        <end position="2411"/>
    </location>
</feature>
<dbReference type="InterPro" id="IPR056458">
    <property type="entry name" value="TPR_DOP1_M"/>
</dbReference>
<keyword evidence="3" id="KW-0653">Protein transport</keyword>
<feature type="domain" description="DOP1 N-terminal" evidence="8">
    <location>
        <begin position="11"/>
        <end position="295"/>
    </location>
</feature>
<dbReference type="Pfam" id="PF24598">
    <property type="entry name" value="DOP1_C"/>
    <property type="match status" value="1"/>
</dbReference>
<dbReference type="PANTHER" id="PTHR14042">
    <property type="entry name" value="DOPEY-RELATED"/>
    <property type="match status" value="1"/>
</dbReference>
<keyword evidence="2" id="KW-0813">Transport</keyword>
<feature type="compositionally biased region" description="Polar residues" evidence="7">
    <location>
        <begin position="1236"/>
        <end position="1246"/>
    </location>
</feature>
<feature type="region of interest" description="Disordered" evidence="7">
    <location>
        <begin position="1171"/>
        <end position="1215"/>
    </location>
</feature>
<dbReference type="Pfam" id="PF24601">
    <property type="entry name" value="TPR_DOP1"/>
    <property type="match status" value="1"/>
</dbReference>
<dbReference type="Proteomes" id="UP000002279">
    <property type="component" value="Unplaced"/>
</dbReference>